<dbReference type="CDD" id="cd00052">
    <property type="entry name" value="EH"/>
    <property type="match status" value="3"/>
</dbReference>
<keyword evidence="6" id="KW-0967">Endosome</keyword>
<feature type="compositionally biased region" description="Low complexity" evidence="12">
    <location>
        <begin position="525"/>
        <end position="540"/>
    </location>
</feature>
<keyword evidence="5" id="KW-0254">Endocytosis</keyword>
<feature type="compositionally biased region" description="Basic and acidic residues" evidence="12">
    <location>
        <begin position="723"/>
        <end position="744"/>
    </location>
</feature>
<keyword evidence="8" id="KW-0009">Actin-binding</keyword>
<evidence type="ECO:0000256" key="7">
    <source>
        <dbReference type="ARBA" id="ARBA00023054"/>
    </source>
</evidence>
<evidence type="ECO:0000256" key="12">
    <source>
        <dbReference type="SAM" id="MobiDB-lite"/>
    </source>
</evidence>
<dbReference type="InterPro" id="IPR002048">
    <property type="entry name" value="EF_hand_dom"/>
</dbReference>
<evidence type="ECO:0000256" key="4">
    <source>
        <dbReference type="ARBA" id="ARBA00011159"/>
    </source>
</evidence>
<dbReference type="Pfam" id="PF00627">
    <property type="entry name" value="UBA"/>
    <property type="match status" value="1"/>
</dbReference>
<feature type="compositionally biased region" description="Gly residues" evidence="12">
    <location>
        <begin position="1188"/>
        <end position="1199"/>
    </location>
</feature>
<reference evidence="16" key="1">
    <citation type="journal article" date="2023" name="Mol. Plant Microbe Interact.">
        <title>Elucidating the Obligate Nature and Biological Capacity of an Invasive Fungal Corn Pathogen.</title>
        <authorList>
            <person name="MacCready J.S."/>
            <person name="Roggenkamp E.M."/>
            <person name="Gdanetz K."/>
            <person name="Chilvers M.I."/>
        </authorList>
    </citation>
    <scope>NUCLEOTIDE SEQUENCE</scope>
    <source>
        <strain evidence="16">PM02</strain>
    </source>
</reference>
<dbReference type="InterPro" id="IPR015940">
    <property type="entry name" value="UBA"/>
</dbReference>
<dbReference type="PROSITE" id="PS50222">
    <property type="entry name" value="EF_HAND_2"/>
    <property type="match status" value="1"/>
</dbReference>
<feature type="compositionally biased region" description="Low complexity" evidence="12">
    <location>
        <begin position="967"/>
        <end position="1011"/>
    </location>
</feature>
<dbReference type="InterPro" id="IPR009060">
    <property type="entry name" value="UBA-like_sf"/>
</dbReference>
<dbReference type="Gene3D" id="1.10.287.1490">
    <property type="match status" value="1"/>
</dbReference>
<feature type="compositionally biased region" description="Polar residues" evidence="12">
    <location>
        <begin position="816"/>
        <end position="839"/>
    </location>
</feature>
<dbReference type="GO" id="GO:0016197">
    <property type="term" value="P:endosomal transport"/>
    <property type="evidence" value="ECO:0007669"/>
    <property type="project" value="TreeGrafter"/>
</dbReference>
<feature type="region of interest" description="Disordered" evidence="12">
    <location>
        <begin position="723"/>
        <end position="776"/>
    </location>
</feature>
<evidence type="ECO:0000259" key="14">
    <source>
        <dbReference type="PROSITE" id="PS50031"/>
    </source>
</evidence>
<dbReference type="GO" id="GO:0005886">
    <property type="term" value="C:plasma membrane"/>
    <property type="evidence" value="ECO:0007669"/>
    <property type="project" value="UniProtKB-SubCell"/>
</dbReference>
<evidence type="ECO:0000256" key="8">
    <source>
        <dbReference type="ARBA" id="ARBA00023203"/>
    </source>
</evidence>
<keyword evidence="9" id="KW-0206">Cytoskeleton</keyword>
<dbReference type="Gene3D" id="1.10.238.10">
    <property type="entry name" value="EF-hand"/>
    <property type="match status" value="3"/>
</dbReference>
<keyword evidence="7 11" id="KW-0175">Coiled coil</keyword>
<evidence type="ECO:0000256" key="6">
    <source>
        <dbReference type="ARBA" id="ARBA00022753"/>
    </source>
</evidence>
<dbReference type="Pfam" id="PF12763">
    <property type="entry name" value="EH"/>
    <property type="match status" value="3"/>
</dbReference>
<gene>
    <name evidence="16" type="ORF">P8C59_005781</name>
</gene>
<dbReference type="EMBL" id="JAQQPM010000005">
    <property type="protein sequence ID" value="KAK2071352.1"/>
    <property type="molecule type" value="Genomic_DNA"/>
</dbReference>
<dbReference type="GO" id="GO:0030479">
    <property type="term" value="C:actin cortical patch"/>
    <property type="evidence" value="ECO:0007669"/>
    <property type="project" value="UniProtKB-SubCell"/>
</dbReference>
<feature type="region of interest" description="Disordered" evidence="12">
    <location>
        <begin position="497"/>
        <end position="567"/>
    </location>
</feature>
<feature type="domain" description="EH" evidence="14">
    <location>
        <begin position="360"/>
        <end position="453"/>
    </location>
</feature>
<sequence length="1326" mass="137755">MLDFREQPVGPVRPLNSIFCPLHSQRSPEQSKLPPRQERIRSCSTMAESSSETGAPNLHLNAEEKRVYGQLFRQADTDNVGVVTGEIAVKFFEKTRLDSRVLGEIWQIADKENRGFLTPAGFGVVLRLIGHAQAGREPSPEMALQPGPLPRFDGIVIPPAPAAAVAGPAAPAAPISAQGTGSAPIRIPPLTPDKVAQYASLFERQPLQASMLPGEQAKQIFEKSGLPNETLGRIWMLADTEQRGALVLTEFVIAMHLLSSIKSGALRALPNILPAALYEAATRRGSLAGAVPRSPTAPTAPLSAIPRQLSGQTSLTQMRTGSPLGRPPYVAPVVTAAAPALAAAAAAAAAGSDWLVTPADKARFDVLYNELDKGNKGYITGEEAVTFFGQSHLPSETLATIWDLSDIHSEGQLNKDEFAVAMYLIRQQRTKPDGSIPLPTALPPNLIPPSMRSQPSAMDDLFGLDDPPPIIAAAQPQVALATGGSVAADPFASGLSPAALTPPMRPSPTGTMFKPFMPSSSFGRGLTSQTTGGSTGPASSVAKPSTLPSVEDDLLGDDDNSGRNIGNDATELANLSNQIGSLTKQVQDVGAQRSTAQNELSQAATQKKTFEQRLAQLRAMYDKEAQDVQLLQVKLTEAQAATAKLQKDMGMLNVTYQDLQAQHQQVLAALQADQLENAGLKERIAAVNAEVAQLKPRVERLRSEARQQKGLVAINKKQLATVEGERDKLRTETDALTRSHEETARQMTSGSPAPSSTSGNNPFFRRTGSTDITTTFPAVSPIKSFNERSFDDVFGPSVPASSGTPPPPAAVAAFNKPQTTGTSTASVASFATPLSTSPNVGRAEPPAPPESRQLSSTNLPFVDAPESLSSSRQVSPPMSRLGPDTPMDQPAGSAAVEATATGASAGSEATIALPAVEGKPTSNGTGNYFGAAASGTPDVGKPDPFGALDTTKAKDDFDAAFASFKSGKVAHNSSDSNSNVNPNNHEAPSTSSSAFPGSTTTGAASSLSFGANDAPKKPFAEFNTEFPPIAEFEHDDDSDSESERGGRTGFDDDFAPASPPPPPLPEKIRAGSAASLGGTGSEERRVVGGAAGAMSLAEPSAASELRPTTPGRAMHNTQTQQGPAVSVTPAAPAPAAAKITTTALDDLDDDFEGLEDAKEGSVADDDFATLSRSGLDDLNAVFDSRSSMGGGGQGKGAGAHSGHEVSFDLVSASSLPSQPSQPGGTTATAAKAGAGEPHDWDAIFASLDDAGAVTSPTRLGGGGGGGGAATERPAVAGRALTEEGQHDDPILKNLTSMGYARGQALAALEKYDYNLERAANYLANHS</sequence>
<feature type="domain" description="EH" evidence="14">
    <location>
        <begin position="194"/>
        <end position="284"/>
    </location>
</feature>
<feature type="region of interest" description="Disordered" evidence="12">
    <location>
        <begin position="1181"/>
        <end position="1235"/>
    </location>
</feature>
<dbReference type="PROSITE" id="PS50031">
    <property type="entry name" value="EH"/>
    <property type="match status" value="3"/>
</dbReference>
<feature type="domain" description="UBA" evidence="13">
    <location>
        <begin position="1285"/>
        <end position="1325"/>
    </location>
</feature>
<dbReference type="Proteomes" id="UP001217918">
    <property type="component" value="Unassembled WGS sequence"/>
</dbReference>
<comment type="subunit">
    <text evidence="4">Component of the PAN1 actin cytoskeleton-regulatory complex.</text>
</comment>
<feature type="domain" description="EF-hand" evidence="15">
    <location>
        <begin position="359"/>
        <end position="394"/>
    </location>
</feature>
<feature type="coiled-coil region" evidence="11">
    <location>
        <begin position="572"/>
        <end position="690"/>
    </location>
</feature>
<keyword evidence="9" id="KW-0963">Cytoplasm</keyword>
<dbReference type="GO" id="GO:0006897">
    <property type="term" value="P:endocytosis"/>
    <property type="evidence" value="ECO:0007669"/>
    <property type="project" value="UniProtKB-KW"/>
</dbReference>
<evidence type="ECO:0000256" key="10">
    <source>
        <dbReference type="ARBA" id="ARBA00025194"/>
    </source>
</evidence>
<evidence type="ECO:0000256" key="11">
    <source>
        <dbReference type="SAM" id="Coils"/>
    </source>
</evidence>
<dbReference type="GO" id="GO:0003779">
    <property type="term" value="F:actin binding"/>
    <property type="evidence" value="ECO:0007669"/>
    <property type="project" value="UniProtKB-KW"/>
</dbReference>
<feature type="domain" description="EH" evidence="14">
    <location>
        <begin position="64"/>
        <end position="140"/>
    </location>
</feature>
<evidence type="ECO:0000256" key="3">
    <source>
        <dbReference type="ARBA" id="ARBA00004413"/>
    </source>
</evidence>
<dbReference type="GO" id="GO:0010008">
    <property type="term" value="C:endosome membrane"/>
    <property type="evidence" value="ECO:0007669"/>
    <property type="project" value="UniProtKB-SubCell"/>
</dbReference>
<evidence type="ECO:0000256" key="5">
    <source>
        <dbReference type="ARBA" id="ARBA00022583"/>
    </source>
</evidence>
<keyword evidence="17" id="KW-1185">Reference proteome</keyword>
<evidence type="ECO:0000313" key="16">
    <source>
        <dbReference type="EMBL" id="KAK2071352.1"/>
    </source>
</evidence>
<feature type="compositionally biased region" description="Polar residues" evidence="12">
    <location>
        <begin position="767"/>
        <end position="776"/>
    </location>
</feature>
<dbReference type="PROSITE" id="PS50030">
    <property type="entry name" value="UBA"/>
    <property type="match status" value="1"/>
</dbReference>
<feature type="compositionally biased region" description="Acidic residues" evidence="12">
    <location>
        <begin position="550"/>
        <end position="559"/>
    </location>
</feature>
<dbReference type="SUPFAM" id="SSF46934">
    <property type="entry name" value="UBA-like"/>
    <property type="match status" value="1"/>
</dbReference>
<comment type="subcellular location">
    <subcellularLocation>
        <location evidence="3">Cell membrane</location>
        <topology evidence="3">Peripheral membrane protein</topology>
        <orientation evidence="3">Cytoplasmic side</orientation>
    </subcellularLocation>
    <subcellularLocation>
        <location evidence="2">Cytoplasm</location>
        <location evidence="2">Cytoskeleton</location>
        <location evidence="2">Actin patch</location>
    </subcellularLocation>
    <subcellularLocation>
        <location evidence="1">Endosome membrane</location>
        <topology evidence="1">Peripheral membrane protein</topology>
        <orientation evidence="1">Cytoplasmic side</orientation>
    </subcellularLocation>
</comment>
<dbReference type="InterPro" id="IPR011992">
    <property type="entry name" value="EF-hand-dom_pair"/>
</dbReference>
<dbReference type="SUPFAM" id="SSF47473">
    <property type="entry name" value="EF-hand"/>
    <property type="match status" value="3"/>
</dbReference>
<evidence type="ECO:0000313" key="17">
    <source>
        <dbReference type="Proteomes" id="UP001217918"/>
    </source>
</evidence>
<feature type="compositionally biased region" description="Basic and acidic residues" evidence="12">
    <location>
        <begin position="1041"/>
        <end position="1050"/>
    </location>
</feature>
<comment type="caution">
    <text evidence="16">The sequence shown here is derived from an EMBL/GenBank/DDBJ whole genome shotgun (WGS) entry which is preliminary data.</text>
</comment>
<dbReference type="SMART" id="SM00027">
    <property type="entry name" value="EH"/>
    <property type="match status" value="3"/>
</dbReference>
<dbReference type="PANTHER" id="PTHR11216:SF170">
    <property type="entry name" value="DYNAMIN ASSOCIATED PROTEIN 160, ISOFORM D"/>
    <property type="match status" value="1"/>
</dbReference>
<dbReference type="InterPro" id="IPR000261">
    <property type="entry name" value="EH_dom"/>
</dbReference>
<feature type="region of interest" description="Disordered" evidence="12">
    <location>
        <begin position="796"/>
        <end position="947"/>
    </location>
</feature>
<protein>
    <submittedName>
        <fullName evidence="16">Uncharacterized protein</fullName>
    </submittedName>
</protein>
<accession>A0AAD9I6Q0</accession>
<comment type="function">
    <text evidence="10">Component of the PAN1 actin cytoskeleton-regulatory complex required for the internalization of endosomes during actin-coupled endocytosis. The complex links the site of endocytosis to the cell membrane-associated actin cytoskeleton. Mediates uptake of external molecules and vacuolar degradation of plasma membrane proteins. Plays a role in the proper organization of the cell membrane-associated actin cytoskeleton and promotes its destabilization.</text>
</comment>
<feature type="compositionally biased region" description="Low complexity" evidence="12">
    <location>
        <begin position="1123"/>
        <end position="1133"/>
    </location>
</feature>
<feature type="compositionally biased region" description="Low complexity" evidence="12">
    <location>
        <begin position="891"/>
        <end position="912"/>
    </location>
</feature>
<dbReference type="Gene3D" id="1.10.8.10">
    <property type="entry name" value="DNA helicase RuvA subunit, C-terminal domain"/>
    <property type="match status" value="1"/>
</dbReference>
<dbReference type="PANTHER" id="PTHR11216">
    <property type="entry name" value="EH DOMAIN"/>
    <property type="match status" value="1"/>
</dbReference>
<feature type="region of interest" description="Disordered" evidence="12">
    <location>
        <begin position="967"/>
        <end position="1133"/>
    </location>
</feature>
<evidence type="ECO:0000259" key="15">
    <source>
        <dbReference type="PROSITE" id="PS50222"/>
    </source>
</evidence>
<name>A0AAD9I6Q0_9PEZI</name>
<feature type="compositionally biased region" description="Polar residues" evidence="12">
    <location>
        <begin position="867"/>
        <end position="876"/>
    </location>
</feature>
<evidence type="ECO:0000256" key="1">
    <source>
        <dbReference type="ARBA" id="ARBA00004125"/>
    </source>
</evidence>
<proteinExistence type="predicted"/>
<dbReference type="GO" id="GO:0005509">
    <property type="term" value="F:calcium ion binding"/>
    <property type="evidence" value="ECO:0007669"/>
    <property type="project" value="InterPro"/>
</dbReference>
<evidence type="ECO:0000259" key="13">
    <source>
        <dbReference type="PROSITE" id="PS50030"/>
    </source>
</evidence>
<organism evidence="16 17">
    <name type="scientific">Phyllachora maydis</name>
    <dbReference type="NCBI Taxonomy" id="1825666"/>
    <lineage>
        <taxon>Eukaryota</taxon>
        <taxon>Fungi</taxon>
        <taxon>Dikarya</taxon>
        <taxon>Ascomycota</taxon>
        <taxon>Pezizomycotina</taxon>
        <taxon>Sordariomycetes</taxon>
        <taxon>Sordariomycetidae</taxon>
        <taxon>Phyllachorales</taxon>
        <taxon>Phyllachoraceae</taxon>
        <taxon>Phyllachora</taxon>
    </lineage>
</organism>
<feature type="compositionally biased region" description="Low complexity" evidence="12">
    <location>
        <begin position="1211"/>
        <end position="1235"/>
    </location>
</feature>
<dbReference type="SMART" id="SM00165">
    <property type="entry name" value="UBA"/>
    <property type="match status" value="1"/>
</dbReference>
<feature type="compositionally biased region" description="Low complexity" evidence="12">
    <location>
        <begin position="748"/>
        <end position="761"/>
    </location>
</feature>
<evidence type="ECO:0000256" key="9">
    <source>
        <dbReference type="ARBA" id="ARBA00023212"/>
    </source>
</evidence>
<evidence type="ECO:0000256" key="2">
    <source>
        <dbReference type="ARBA" id="ARBA00004134"/>
    </source>
</evidence>